<dbReference type="Proteomes" id="UP001060085">
    <property type="component" value="Linkage Group LG07"/>
</dbReference>
<sequence>MKNPVNPSSSECLKNLSWDIGTLIHESGELESVEVRRRNSIGDEDVNNEDEEEMVRWSKKKRAHPKMSTCPAMNFTHWALASIPLETSASLATTSTPSASASIPQFPHSSPVPITTPSSSSSTVGTLSIPAPSLSLCPLAPPLQGAVDSHILIFPTADKYIT</sequence>
<keyword evidence="2" id="KW-1185">Reference proteome</keyword>
<dbReference type="EMBL" id="CM044707">
    <property type="protein sequence ID" value="KAI5652321.1"/>
    <property type="molecule type" value="Genomic_DNA"/>
</dbReference>
<evidence type="ECO:0000313" key="1">
    <source>
        <dbReference type="EMBL" id="KAI5652321.1"/>
    </source>
</evidence>
<comment type="caution">
    <text evidence="1">The sequence shown here is derived from an EMBL/GenBank/DDBJ whole genome shotgun (WGS) entry which is preliminary data.</text>
</comment>
<organism evidence="1 2">
    <name type="scientific">Catharanthus roseus</name>
    <name type="common">Madagascar periwinkle</name>
    <name type="synonym">Vinca rosea</name>
    <dbReference type="NCBI Taxonomy" id="4058"/>
    <lineage>
        <taxon>Eukaryota</taxon>
        <taxon>Viridiplantae</taxon>
        <taxon>Streptophyta</taxon>
        <taxon>Embryophyta</taxon>
        <taxon>Tracheophyta</taxon>
        <taxon>Spermatophyta</taxon>
        <taxon>Magnoliopsida</taxon>
        <taxon>eudicotyledons</taxon>
        <taxon>Gunneridae</taxon>
        <taxon>Pentapetalae</taxon>
        <taxon>asterids</taxon>
        <taxon>lamiids</taxon>
        <taxon>Gentianales</taxon>
        <taxon>Apocynaceae</taxon>
        <taxon>Rauvolfioideae</taxon>
        <taxon>Vinceae</taxon>
        <taxon>Catharanthinae</taxon>
        <taxon>Catharanthus</taxon>
    </lineage>
</organism>
<reference evidence="2" key="1">
    <citation type="journal article" date="2023" name="Nat. Plants">
        <title>Single-cell RNA sequencing provides a high-resolution roadmap for understanding the multicellular compartmentation of specialized metabolism.</title>
        <authorList>
            <person name="Sun S."/>
            <person name="Shen X."/>
            <person name="Li Y."/>
            <person name="Li Y."/>
            <person name="Wang S."/>
            <person name="Li R."/>
            <person name="Zhang H."/>
            <person name="Shen G."/>
            <person name="Guo B."/>
            <person name="Wei J."/>
            <person name="Xu J."/>
            <person name="St-Pierre B."/>
            <person name="Chen S."/>
            <person name="Sun C."/>
        </authorList>
    </citation>
    <scope>NUCLEOTIDE SEQUENCE [LARGE SCALE GENOMIC DNA]</scope>
</reference>
<gene>
    <name evidence="1" type="ORF">M9H77_29508</name>
</gene>
<name>A0ACB9ZYH0_CATRO</name>
<accession>A0ACB9ZYH0</accession>
<proteinExistence type="predicted"/>
<protein>
    <submittedName>
        <fullName evidence="1">Uncharacterized protein</fullName>
    </submittedName>
</protein>
<evidence type="ECO:0000313" key="2">
    <source>
        <dbReference type="Proteomes" id="UP001060085"/>
    </source>
</evidence>